<reference evidence="1" key="1">
    <citation type="journal article" date="2014" name="Front. Microbiol.">
        <title>High frequency of phylogenetically diverse reductive dehalogenase-homologous genes in deep subseafloor sedimentary metagenomes.</title>
        <authorList>
            <person name="Kawai M."/>
            <person name="Futagami T."/>
            <person name="Toyoda A."/>
            <person name="Takaki Y."/>
            <person name="Nishi S."/>
            <person name="Hori S."/>
            <person name="Arai W."/>
            <person name="Tsubouchi T."/>
            <person name="Morono Y."/>
            <person name="Uchiyama I."/>
            <person name="Ito T."/>
            <person name="Fujiyama A."/>
            <person name="Inagaki F."/>
            <person name="Takami H."/>
        </authorList>
    </citation>
    <scope>NUCLEOTIDE SEQUENCE</scope>
    <source>
        <strain evidence="1">Expedition CK06-06</strain>
    </source>
</reference>
<feature type="non-terminal residue" evidence="1">
    <location>
        <position position="76"/>
    </location>
</feature>
<comment type="caution">
    <text evidence="1">The sequence shown here is derived from an EMBL/GenBank/DDBJ whole genome shotgun (WGS) entry which is preliminary data.</text>
</comment>
<sequence>MDEHTGALTVAEACESVALPRATYYRSKTTPEVTPRRQSHRRLTDLERQQVLETLTSERFCDQSVRQVWAQLLDEG</sequence>
<proteinExistence type="predicted"/>
<organism evidence="1">
    <name type="scientific">marine sediment metagenome</name>
    <dbReference type="NCBI Taxonomy" id="412755"/>
    <lineage>
        <taxon>unclassified sequences</taxon>
        <taxon>metagenomes</taxon>
        <taxon>ecological metagenomes</taxon>
    </lineage>
</organism>
<accession>X1NSA4</accession>
<gene>
    <name evidence="1" type="ORF">S06H3_45350</name>
</gene>
<dbReference type="AlphaFoldDB" id="X1NSA4"/>
<protein>
    <submittedName>
        <fullName evidence="1">Uncharacterized protein</fullName>
    </submittedName>
</protein>
<evidence type="ECO:0000313" key="1">
    <source>
        <dbReference type="EMBL" id="GAI33096.1"/>
    </source>
</evidence>
<name>X1NSA4_9ZZZZ</name>
<dbReference type="EMBL" id="BARV01028305">
    <property type="protein sequence ID" value="GAI33096.1"/>
    <property type="molecule type" value="Genomic_DNA"/>
</dbReference>